<evidence type="ECO:0000256" key="6">
    <source>
        <dbReference type="RuleBase" id="RU003983"/>
    </source>
</evidence>
<evidence type="ECO:0000256" key="7">
    <source>
        <dbReference type="SAM" id="Phobius"/>
    </source>
</evidence>
<name>A0A5P2AKX1_STRVZ</name>
<keyword evidence="7" id="KW-0812">Transmembrane</keyword>
<feature type="transmembrane region" description="Helical" evidence="7">
    <location>
        <begin position="96"/>
        <end position="114"/>
    </location>
</feature>
<proteinExistence type="inferred from homology"/>
<dbReference type="EMBL" id="CP029194">
    <property type="protein sequence ID" value="QES18755.1"/>
    <property type="molecule type" value="Genomic_DNA"/>
</dbReference>
<dbReference type="GO" id="GO:0004222">
    <property type="term" value="F:metalloendopeptidase activity"/>
    <property type="evidence" value="ECO:0007669"/>
    <property type="project" value="InterPro"/>
</dbReference>
<dbReference type="InterPro" id="IPR001915">
    <property type="entry name" value="Peptidase_M48"/>
</dbReference>
<keyword evidence="4 6" id="KW-0862">Zinc</keyword>
<evidence type="ECO:0000256" key="3">
    <source>
        <dbReference type="ARBA" id="ARBA00022801"/>
    </source>
</evidence>
<keyword evidence="1 6" id="KW-0645">Protease</keyword>
<evidence type="ECO:0000256" key="5">
    <source>
        <dbReference type="ARBA" id="ARBA00023049"/>
    </source>
</evidence>
<evidence type="ECO:0000313" key="10">
    <source>
        <dbReference type="Proteomes" id="UP000324106"/>
    </source>
</evidence>
<feature type="transmembrane region" description="Helical" evidence="7">
    <location>
        <begin position="33"/>
        <end position="54"/>
    </location>
</feature>
<dbReference type="CDD" id="cd07326">
    <property type="entry name" value="M56_BlaR1_MecR1_like"/>
    <property type="match status" value="1"/>
</dbReference>
<evidence type="ECO:0000256" key="2">
    <source>
        <dbReference type="ARBA" id="ARBA00022723"/>
    </source>
</evidence>
<dbReference type="InterPro" id="IPR052173">
    <property type="entry name" value="Beta-lactam_resp_regulator"/>
</dbReference>
<dbReference type="Proteomes" id="UP000324106">
    <property type="component" value="Chromosome"/>
</dbReference>
<evidence type="ECO:0000313" key="9">
    <source>
        <dbReference type="EMBL" id="QES18755.1"/>
    </source>
</evidence>
<accession>A0A5P2AKX1</accession>
<feature type="transmembrane region" description="Helical" evidence="7">
    <location>
        <begin position="277"/>
        <end position="297"/>
    </location>
</feature>
<dbReference type="PANTHER" id="PTHR34978">
    <property type="entry name" value="POSSIBLE SENSOR-TRANSDUCER PROTEIN BLAR"/>
    <property type="match status" value="1"/>
</dbReference>
<keyword evidence="7" id="KW-0472">Membrane</keyword>
<dbReference type="PANTHER" id="PTHR34978:SF3">
    <property type="entry name" value="SLR0241 PROTEIN"/>
    <property type="match status" value="1"/>
</dbReference>
<dbReference type="Gene3D" id="3.30.2010.10">
    <property type="entry name" value="Metalloproteases ('zincins'), catalytic domain"/>
    <property type="match status" value="1"/>
</dbReference>
<organism evidence="9 10">
    <name type="scientific">Streptomyces venezuelae</name>
    <dbReference type="NCBI Taxonomy" id="54571"/>
    <lineage>
        <taxon>Bacteria</taxon>
        <taxon>Bacillati</taxon>
        <taxon>Actinomycetota</taxon>
        <taxon>Actinomycetes</taxon>
        <taxon>Kitasatosporales</taxon>
        <taxon>Streptomycetaceae</taxon>
        <taxon>Streptomyces</taxon>
    </lineage>
</organism>
<keyword evidence="2" id="KW-0479">Metal-binding</keyword>
<protein>
    <recommendedName>
        <fullName evidence="8">Peptidase M48 domain-containing protein</fullName>
    </recommendedName>
</protein>
<feature type="domain" description="Peptidase M48" evidence="8">
    <location>
        <begin position="128"/>
        <end position="196"/>
    </location>
</feature>
<sequence length="303" mass="31872">MNAAPALLGYAAVVGVAAPRLMVRSAWPHRAPALGAAIWLALMVSFTLATALAASQLAAPTEHLHAGLVGLLHACGLGTATPVVPNPTIADRLALAMPLAVVTAVVGAFLFRLARAGLTRARHRDRLDKVGVRSDRLRATVLTHGTPAAYCLPGLRSRIVVSDAAVRLLTEEQLDAVLEHERAHVVGRHHLLIAAAEAFATVFPWLPLARRAREEMAVLLEMLADDRALRSHSHEVLATAMYEMAAGQAPKGAFGAGGSAALLRMKRILGPRRTPHPALWGSVASVALTVPLLPLLVACPPGV</sequence>
<keyword evidence="3 6" id="KW-0378">Hydrolase</keyword>
<comment type="cofactor">
    <cofactor evidence="6">
        <name>Zn(2+)</name>
        <dbReference type="ChEBI" id="CHEBI:29105"/>
    </cofactor>
    <text evidence="6">Binds 1 zinc ion per subunit.</text>
</comment>
<gene>
    <name evidence="9" type="ORF">DEJ46_06360</name>
</gene>
<evidence type="ECO:0000256" key="1">
    <source>
        <dbReference type="ARBA" id="ARBA00022670"/>
    </source>
</evidence>
<keyword evidence="7" id="KW-1133">Transmembrane helix</keyword>
<comment type="similarity">
    <text evidence="6">Belongs to the peptidase M48 family.</text>
</comment>
<dbReference type="GO" id="GO:0006508">
    <property type="term" value="P:proteolysis"/>
    <property type="evidence" value="ECO:0007669"/>
    <property type="project" value="UniProtKB-KW"/>
</dbReference>
<keyword evidence="5 6" id="KW-0482">Metalloprotease</keyword>
<reference evidence="9 10" key="1">
    <citation type="submission" date="2018-05" db="EMBL/GenBank/DDBJ databases">
        <title>Streptomyces venezuelae.</title>
        <authorList>
            <person name="Kim W."/>
            <person name="Lee N."/>
            <person name="Cho B.-K."/>
        </authorList>
    </citation>
    <scope>NUCLEOTIDE SEQUENCE [LARGE SCALE GENOMIC DNA]</scope>
    <source>
        <strain evidence="9 10">ATCC 15068</strain>
    </source>
</reference>
<evidence type="ECO:0000256" key="4">
    <source>
        <dbReference type="ARBA" id="ARBA00022833"/>
    </source>
</evidence>
<dbReference type="GO" id="GO:0046872">
    <property type="term" value="F:metal ion binding"/>
    <property type="evidence" value="ECO:0007669"/>
    <property type="project" value="UniProtKB-KW"/>
</dbReference>
<dbReference type="Pfam" id="PF01435">
    <property type="entry name" value="Peptidase_M48"/>
    <property type="match status" value="1"/>
</dbReference>
<dbReference type="OrthoDB" id="9785340at2"/>
<evidence type="ECO:0000259" key="8">
    <source>
        <dbReference type="Pfam" id="PF01435"/>
    </source>
</evidence>
<dbReference type="AlphaFoldDB" id="A0A5P2AKX1"/>